<dbReference type="PROSITE" id="PS00028">
    <property type="entry name" value="ZINC_FINGER_C2H2_1"/>
    <property type="match status" value="1"/>
</dbReference>
<dbReference type="InterPro" id="IPR036236">
    <property type="entry name" value="Znf_C2H2_sf"/>
</dbReference>
<dbReference type="OrthoDB" id="6132182at2759"/>
<keyword evidence="1" id="KW-0479">Metal-binding</keyword>
<dbReference type="Proteomes" id="UP000663827">
    <property type="component" value="Unassembled WGS sequence"/>
</dbReference>
<dbReference type="Gene3D" id="3.30.160.60">
    <property type="entry name" value="Classic Zinc Finger"/>
    <property type="match status" value="1"/>
</dbReference>
<keyword evidence="1" id="KW-0862">Zinc</keyword>
<accession>A0A8H3EEP7</accession>
<evidence type="ECO:0000259" key="2">
    <source>
        <dbReference type="PROSITE" id="PS50157"/>
    </source>
</evidence>
<name>A0A8H3EEP7_9AGAM</name>
<evidence type="ECO:0000313" key="4">
    <source>
        <dbReference type="Proteomes" id="UP000663827"/>
    </source>
</evidence>
<dbReference type="SMART" id="SM00355">
    <property type="entry name" value="ZnF_C2H2"/>
    <property type="match status" value="2"/>
</dbReference>
<sequence length="307" mass="35087">MIFRVYCALFPDNCSPNSENQLLGEIEHWLHSWIRGISWDIEQDVAYCINNLLWHSTIDSGLNRLVEEKIKETVLATLNYRGSRAPYIFNDGLNEAAAPVDLKRKLLLNLTQLLDTVYLPRDNALKPEYRPLQSKKIKGTNTCHRALSELSFNASQAIRNKTIQAELIETLSRVWQLIREDSDPLVDAFGLGGSGQFFSTNEAGEVTLIVPERLHSRHEVKNFVSDALNSGEIDKSVREVKCSLCKNKNYTKFWHIKPSNIERHILTHFGIKTYRCLVPDCGTIFTTKDQLKKHIERRHPGSAEPMA</sequence>
<dbReference type="AlphaFoldDB" id="A0A8H3EEP7"/>
<feature type="domain" description="C2H2-type" evidence="2">
    <location>
        <begin position="274"/>
        <end position="304"/>
    </location>
</feature>
<dbReference type="EMBL" id="CAJNJQ010006276">
    <property type="protein sequence ID" value="CAE7225518.1"/>
    <property type="molecule type" value="Genomic_DNA"/>
</dbReference>
<comment type="caution">
    <text evidence="3">The sequence shown here is derived from an EMBL/GenBank/DDBJ whole genome shotgun (WGS) entry which is preliminary data.</text>
</comment>
<protein>
    <recommendedName>
        <fullName evidence="2">C2H2-type domain-containing protein</fullName>
    </recommendedName>
</protein>
<evidence type="ECO:0000313" key="3">
    <source>
        <dbReference type="EMBL" id="CAE7225518.1"/>
    </source>
</evidence>
<reference evidence="3" key="1">
    <citation type="submission" date="2021-01" db="EMBL/GenBank/DDBJ databases">
        <authorList>
            <person name="Kaushik A."/>
        </authorList>
    </citation>
    <scope>NUCLEOTIDE SEQUENCE</scope>
    <source>
        <strain evidence="3">AG5</strain>
    </source>
</reference>
<dbReference type="SUPFAM" id="SSF57667">
    <property type="entry name" value="beta-beta-alpha zinc fingers"/>
    <property type="match status" value="1"/>
</dbReference>
<keyword evidence="1" id="KW-0863">Zinc-finger</keyword>
<dbReference type="GO" id="GO:0008270">
    <property type="term" value="F:zinc ion binding"/>
    <property type="evidence" value="ECO:0007669"/>
    <property type="project" value="UniProtKB-KW"/>
</dbReference>
<organism evidence="3 4">
    <name type="scientific">Rhizoctonia solani</name>
    <dbReference type="NCBI Taxonomy" id="456999"/>
    <lineage>
        <taxon>Eukaryota</taxon>
        <taxon>Fungi</taxon>
        <taxon>Dikarya</taxon>
        <taxon>Basidiomycota</taxon>
        <taxon>Agaricomycotina</taxon>
        <taxon>Agaricomycetes</taxon>
        <taxon>Cantharellales</taxon>
        <taxon>Ceratobasidiaceae</taxon>
        <taxon>Rhizoctonia</taxon>
    </lineage>
</organism>
<proteinExistence type="predicted"/>
<dbReference type="InterPro" id="IPR013087">
    <property type="entry name" value="Znf_C2H2_type"/>
</dbReference>
<gene>
    <name evidence="3" type="ORF">RDB_LOCUS174415</name>
</gene>
<evidence type="ECO:0000256" key="1">
    <source>
        <dbReference type="PROSITE-ProRule" id="PRU00042"/>
    </source>
</evidence>
<dbReference type="PROSITE" id="PS50157">
    <property type="entry name" value="ZINC_FINGER_C2H2_2"/>
    <property type="match status" value="1"/>
</dbReference>